<proteinExistence type="predicted"/>
<accession>A0ABW5WH61</accession>
<dbReference type="RefSeq" id="WP_377394789.1">
    <property type="nucleotide sequence ID" value="NZ_JBHSAN010000054.1"/>
</dbReference>
<organism evidence="1 2">
    <name type="scientific">Prauserella oleivorans</name>
    <dbReference type="NCBI Taxonomy" id="1478153"/>
    <lineage>
        <taxon>Bacteria</taxon>
        <taxon>Bacillati</taxon>
        <taxon>Actinomycetota</taxon>
        <taxon>Actinomycetes</taxon>
        <taxon>Pseudonocardiales</taxon>
        <taxon>Pseudonocardiaceae</taxon>
        <taxon>Prauserella</taxon>
    </lineage>
</organism>
<reference evidence="2" key="1">
    <citation type="journal article" date="2019" name="Int. J. Syst. Evol. Microbiol.">
        <title>The Global Catalogue of Microorganisms (GCM) 10K type strain sequencing project: providing services to taxonomists for standard genome sequencing and annotation.</title>
        <authorList>
            <consortium name="The Broad Institute Genomics Platform"/>
            <consortium name="The Broad Institute Genome Sequencing Center for Infectious Disease"/>
            <person name="Wu L."/>
            <person name="Ma J."/>
        </authorList>
    </citation>
    <scope>NUCLEOTIDE SEQUENCE [LARGE SCALE GENOMIC DNA]</scope>
    <source>
        <strain evidence="2">IBRC-M 10906</strain>
    </source>
</reference>
<evidence type="ECO:0000313" key="2">
    <source>
        <dbReference type="Proteomes" id="UP001597478"/>
    </source>
</evidence>
<protein>
    <submittedName>
        <fullName evidence="1">Uncharacterized protein</fullName>
    </submittedName>
</protein>
<comment type="caution">
    <text evidence="1">The sequence shown here is derived from an EMBL/GenBank/DDBJ whole genome shotgun (WGS) entry which is preliminary data.</text>
</comment>
<gene>
    <name evidence="1" type="ORF">ACFS2C_27670</name>
</gene>
<sequence>MTDTTGNLERVPVGHRFASGAADALAPVARDLDVVREQVQDGRLHLDPDAAHELLAAITRLQSRVHTLIADGSERIDQPLRFGANFVARAMSERLRGAASGGADAAIPVLEDFAGQLEKLDDIVRRAAGLITEADAAAGDQLHSLGRVD</sequence>
<dbReference type="Proteomes" id="UP001597478">
    <property type="component" value="Unassembled WGS sequence"/>
</dbReference>
<keyword evidence="2" id="KW-1185">Reference proteome</keyword>
<evidence type="ECO:0000313" key="1">
    <source>
        <dbReference type="EMBL" id="MFD2803177.1"/>
    </source>
</evidence>
<dbReference type="EMBL" id="JBHUOF010000049">
    <property type="protein sequence ID" value="MFD2803177.1"/>
    <property type="molecule type" value="Genomic_DNA"/>
</dbReference>
<name>A0ABW5WH61_9PSEU</name>